<gene>
    <name evidence="2" type="ORF">SLS59_004726</name>
</gene>
<name>A0ABR3RF48_9PLEO</name>
<proteinExistence type="predicted"/>
<dbReference type="Pfam" id="PF00144">
    <property type="entry name" value="Beta-lactamase"/>
    <property type="match status" value="1"/>
</dbReference>
<dbReference type="SUPFAM" id="SSF56601">
    <property type="entry name" value="beta-lactamase/transpeptidase-like"/>
    <property type="match status" value="1"/>
</dbReference>
<dbReference type="PANTHER" id="PTHR43319:SF3">
    <property type="entry name" value="BETA-LACTAMASE-RELATED DOMAIN-CONTAINING PROTEIN"/>
    <property type="match status" value="1"/>
</dbReference>
<evidence type="ECO:0000259" key="1">
    <source>
        <dbReference type="Pfam" id="PF00144"/>
    </source>
</evidence>
<sequence length="391" mass="41697">MATSNIDADEELGVSLVVNINGENVIDIWGGYADAAKTKAWEEDTITNVWSSSKTIVSLAILLLIDRGQLDPFEKVTKYWPEFGVNGKQDVEVRHLLSHSSGVSGWEGPITIEEVCDLDASTARLTQQAPWWAPGTASGYHSLTMGHLLNKLTQRVTGKSLAQLVQDELAGPLDADFTFGVPKSSYHRVADIISPPAPPADWKPEAPTSSAGVDMTSVFAKTLLNPMMDANIANQDFWRSAVVPAANGHTNARGIAKILSFVSCNGTIGDKQLLKPETVDLIFKEQTLGPDLVVATKARFGIGYGLNGVGDGGVGGWVPEGKVCFWGGWGGSMAIMDVGRGVTITYMMNKMSNAGLGSGLAKEYIWEVYRALGVEIPGEAEGTGEAVVDKA</sequence>
<organism evidence="2 3">
    <name type="scientific">Nothophoma quercina</name>
    <dbReference type="NCBI Taxonomy" id="749835"/>
    <lineage>
        <taxon>Eukaryota</taxon>
        <taxon>Fungi</taxon>
        <taxon>Dikarya</taxon>
        <taxon>Ascomycota</taxon>
        <taxon>Pezizomycotina</taxon>
        <taxon>Dothideomycetes</taxon>
        <taxon>Pleosporomycetidae</taxon>
        <taxon>Pleosporales</taxon>
        <taxon>Pleosporineae</taxon>
        <taxon>Didymellaceae</taxon>
        <taxon>Nothophoma</taxon>
    </lineage>
</organism>
<dbReference type="InterPro" id="IPR012338">
    <property type="entry name" value="Beta-lactam/transpept-like"/>
</dbReference>
<dbReference type="InterPro" id="IPR052907">
    <property type="entry name" value="Beta-lactamase/esterase"/>
</dbReference>
<evidence type="ECO:0000313" key="3">
    <source>
        <dbReference type="Proteomes" id="UP001521222"/>
    </source>
</evidence>
<protein>
    <recommendedName>
        <fullName evidence="1">Beta-lactamase-related domain-containing protein</fullName>
    </recommendedName>
</protein>
<dbReference type="PANTHER" id="PTHR43319">
    <property type="entry name" value="BETA-LACTAMASE-RELATED"/>
    <property type="match status" value="1"/>
</dbReference>
<comment type="caution">
    <text evidence="2">The sequence shown here is derived from an EMBL/GenBank/DDBJ whole genome shotgun (WGS) entry which is preliminary data.</text>
</comment>
<dbReference type="Proteomes" id="UP001521222">
    <property type="component" value="Unassembled WGS sequence"/>
</dbReference>
<feature type="domain" description="Beta-lactamase-related" evidence="1">
    <location>
        <begin position="9"/>
        <end position="354"/>
    </location>
</feature>
<dbReference type="Gene3D" id="3.40.710.10">
    <property type="entry name" value="DD-peptidase/beta-lactamase superfamily"/>
    <property type="match status" value="1"/>
</dbReference>
<dbReference type="InterPro" id="IPR001466">
    <property type="entry name" value="Beta-lactam-related"/>
</dbReference>
<evidence type="ECO:0000313" key="2">
    <source>
        <dbReference type="EMBL" id="KAL1603069.1"/>
    </source>
</evidence>
<reference evidence="2 3" key="1">
    <citation type="submission" date="2024-02" db="EMBL/GenBank/DDBJ databases">
        <title>De novo assembly and annotation of 12 fungi associated with fruit tree decline syndrome in Ontario, Canada.</title>
        <authorList>
            <person name="Sulman M."/>
            <person name="Ellouze W."/>
            <person name="Ilyukhin E."/>
        </authorList>
    </citation>
    <scope>NUCLEOTIDE SEQUENCE [LARGE SCALE GENOMIC DNA]</scope>
    <source>
        <strain evidence="2 3">M97-236</strain>
    </source>
</reference>
<keyword evidence="3" id="KW-1185">Reference proteome</keyword>
<dbReference type="EMBL" id="JAKIXB020000013">
    <property type="protein sequence ID" value="KAL1603069.1"/>
    <property type="molecule type" value="Genomic_DNA"/>
</dbReference>
<accession>A0ABR3RF48</accession>